<gene>
    <name evidence="5" type="ORF">PSYICH_LOCUS14014</name>
</gene>
<sequence>MTSRVKSGSTRIEVEIEKSREESNWLRVIELAEQLKEKSPEFVCLADFLIGEGKLENFLEEWPPIEANINRAKLGLIEAKRFLQLVVTEAGIKAGVAMDAHLLLGKLQYACGQYAEGLKHFRLADLHHLTEKKLPLRSLKIVAESYAVKSLCLQKDDTAASKFKKAEKQEEMIRCLDLATDLSLLYMQKLEKELNSTIPSSNTGSHSPQPPATQKPLGEILEQAIQLAPVFLLQQNKPDMALERYRRSLCAIESHGVNIIRLKFMCQMAELLLHGLLGDKYRAPINTAPKISVWKPKYYASLNQFIPRNEFEETILLILVAESMAVRNTVLSQSPEFRDIRLSAFQEAVTVYDLLAVATVRWGQTALLQESLERSMKFSFDESHMWKQYALSLLAINRFEHALSVLKEVIRLEPNDPSNHLLAAKLCYEHLNLAKEGAQFSMEAREKSLTSPGGLLGRCHLYIGIGYHLQAESNQLKKDKEQFRTMALNNFRSAVELEPNDHLCRYYLGLQLALMGNIPEGQQHVCLGLDLQPEHSSSLHLLVLLLTAERQHGSALLVVENALEEYPDSLNLMYVKAYLDLHEKGGEKALVTAKQILELWKNLYEGQTISDVPECDRKSDTRSVFQLYTSEMSDKDSSSLHLHNIAASRVEQALSEVASSMSSYNPRPGPQRAWMLQVEIWLLLAELYLALDQPTDVQMCIQEAMQIYPLSHQIMHMKGLLHMHRQEWSDAKTCFQNAVAINPLHVKSLQQLGLVYHYLDLQGLAETTLREAAKIEPKNHITWYNLGKVLEAVGEYENASNAMATALLEEQSSPILPFSSVPLCFE</sequence>
<evidence type="ECO:0000256" key="1">
    <source>
        <dbReference type="ARBA" id="ARBA00002550"/>
    </source>
</evidence>
<comment type="similarity">
    <text evidence="2">Belongs to the YPP1 family.</text>
</comment>
<keyword evidence="3" id="KW-0802">TPR repeat</keyword>
<evidence type="ECO:0000313" key="6">
    <source>
        <dbReference type="Proteomes" id="UP001153636"/>
    </source>
</evidence>
<dbReference type="EMBL" id="OV651820">
    <property type="protein sequence ID" value="CAH1114175.1"/>
    <property type="molecule type" value="Genomic_DNA"/>
</dbReference>
<dbReference type="FunFam" id="1.25.40.10:FF:001628">
    <property type="entry name" value="Tetratricopeptide repeat protein 7B-like Protein"/>
    <property type="match status" value="1"/>
</dbReference>
<dbReference type="GO" id="GO:0005886">
    <property type="term" value="C:plasma membrane"/>
    <property type="evidence" value="ECO:0007669"/>
    <property type="project" value="TreeGrafter"/>
</dbReference>
<reference evidence="5" key="1">
    <citation type="submission" date="2022-01" db="EMBL/GenBank/DDBJ databases">
        <authorList>
            <person name="King R."/>
        </authorList>
    </citation>
    <scope>NUCLEOTIDE SEQUENCE</scope>
</reference>
<dbReference type="Pfam" id="PF19440">
    <property type="entry name" value="TTC7_N"/>
    <property type="match status" value="1"/>
</dbReference>
<name>A0A9P0DC41_9CUCU</name>
<protein>
    <recommendedName>
        <fullName evidence="4">Tetratricopeptide repeat protein 7 N-terminal domain-containing protein</fullName>
    </recommendedName>
</protein>
<dbReference type="Gene3D" id="1.25.40.10">
    <property type="entry name" value="Tetratricopeptide repeat domain"/>
    <property type="match status" value="2"/>
</dbReference>
<dbReference type="SMART" id="SM00028">
    <property type="entry name" value="TPR"/>
    <property type="match status" value="8"/>
</dbReference>
<evidence type="ECO:0000256" key="3">
    <source>
        <dbReference type="PROSITE-ProRule" id="PRU00339"/>
    </source>
</evidence>
<organism evidence="5 6">
    <name type="scientific">Psylliodes chrysocephalus</name>
    <dbReference type="NCBI Taxonomy" id="3402493"/>
    <lineage>
        <taxon>Eukaryota</taxon>
        <taxon>Metazoa</taxon>
        <taxon>Ecdysozoa</taxon>
        <taxon>Arthropoda</taxon>
        <taxon>Hexapoda</taxon>
        <taxon>Insecta</taxon>
        <taxon>Pterygota</taxon>
        <taxon>Neoptera</taxon>
        <taxon>Endopterygota</taxon>
        <taxon>Coleoptera</taxon>
        <taxon>Polyphaga</taxon>
        <taxon>Cucujiformia</taxon>
        <taxon>Chrysomeloidea</taxon>
        <taxon>Chrysomelidae</taxon>
        <taxon>Galerucinae</taxon>
        <taxon>Alticini</taxon>
        <taxon>Psylliodes</taxon>
    </lineage>
</organism>
<dbReference type="SUPFAM" id="SSF48452">
    <property type="entry name" value="TPR-like"/>
    <property type="match status" value="1"/>
</dbReference>
<feature type="domain" description="Tetratricopeptide repeat protein 7 N-terminal" evidence="4">
    <location>
        <begin position="1"/>
        <end position="372"/>
    </location>
</feature>
<dbReference type="GO" id="GO:0046854">
    <property type="term" value="P:phosphatidylinositol phosphate biosynthetic process"/>
    <property type="evidence" value="ECO:0007669"/>
    <property type="project" value="TreeGrafter"/>
</dbReference>
<comment type="function">
    <text evidence="1">Involved in endocytosis.</text>
</comment>
<feature type="repeat" description="TPR" evidence="3">
    <location>
        <begin position="383"/>
        <end position="416"/>
    </location>
</feature>
<evidence type="ECO:0000256" key="2">
    <source>
        <dbReference type="ARBA" id="ARBA00038251"/>
    </source>
</evidence>
<dbReference type="PANTHER" id="PTHR23083:SF464">
    <property type="entry name" value="TETRATRICOPEPTIDE REPEAT DOMAIN 7, ISOFORM A"/>
    <property type="match status" value="1"/>
</dbReference>
<dbReference type="PANTHER" id="PTHR23083">
    <property type="entry name" value="TETRATRICOPEPTIDE REPEAT PROTEIN, TPR"/>
    <property type="match status" value="1"/>
</dbReference>
<dbReference type="AlphaFoldDB" id="A0A9P0DC41"/>
<dbReference type="InterPro" id="IPR051722">
    <property type="entry name" value="Endocytosis_PI4K-reg_protein"/>
</dbReference>
<evidence type="ECO:0000259" key="4">
    <source>
        <dbReference type="Pfam" id="PF19440"/>
    </source>
</evidence>
<dbReference type="InterPro" id="IPR011990">
    <property type="entry name" value="TPR-like_helical_dom_sf"/>
</dbReference>
<keyword evidence="6" id="KW-1185">Reference proteome</keyword>
<accession>A0A9P0DC41</accession>
<dbReference type="OrthoDB" id="29013at2759"/>
<dbReference type="Proteomes" id="UP001153636">
    <property type="component" value="Chromosome 8"/>
</dbReference>
<evidence type="ECO:0000313" key="5">
    <source>
        <dbReference type="EMBL" id="CAH1114175.1"/>
    </source>
</evidence>
<dbReference type="InterPro" id="IPR045819">
    <property type="entry name" value="TTC7_N"/>
</dbReference>
<dbReference type="InterPro" id="IPR019734">
    <property type="entry name" value="TPR_rpt"/>
</dbReference>
<dbReference type="PROSITE" id="PS50005">
    <property type="entry name" value="TPR"/>
    <property type="match status" value="1"/>
</dbReference>
<proteinExistence type="inferred from homology"/>
<dbReference type="GO" id="GO:0072659">
    <property type="term" value="P:protein localization to plasma membrane"/>
    <property type="evidence" value="ECO:0007669"/>
    <property type="project" value="TreeGrafter"/>
</dbReference>